<accession>A0A197KDI9</accession>
<reference evidence="2 3" key="1">
    <citation type="submission" date="2016-05" db="EMBL/GenBank/DDBJ databases">
        <title>Genome sequencing reveals origins of a unique bacterial endosymbiosis in the earliest lineages of terrestrial Fungi.</title>
        <authorList>
            <consortium name="DOE Joint Genome Institute"/>
            <person name="Uehling J."/>
            <person name="Gryganskyi A."/>
            <person name="Hameed K."/>
            <person name="Tschaplinski T."/>
            <person name="Misztal P."/>
            <person name="Wu S."/>
            <person name="Desiro A."/>
            <person name="Vande Pol N."/>
            <person name="Du Z.-Y."/>
            <person name="Zienkiewicz A."/>
            <person name="Zienkiewicz K."/>
            <person name="Morin E."/>
            <person name="Tisserant E."/>
            <person name="Splivallo R."/>
            <person name="Hainaut M."/>
            <person name="Henrissat B."/>
            <person name="Ohm R."/>
            <person name="Kuo A."/>
            <person name="Yan J."/>
            <person name="Lipzen A."/>
            <person name="Nolan M."/>
            <person name="Labutti K."/>
            <person name="Barry K."/>
            <person name="Goldstein A."/>
            <person name="Labbe J."/>
            <person name="Schadt C."/>
            <person name="Tuskan G."/>
            <person name="Grigoriev I."/>
            <person name="Martin F."/>
            <person name="Vilgalys R."/>
            <person name="Bonito G."/>
        </authorList>
    </citation>
    <scope>NUCLEOTIDE SEQUENCE [LARGE SCALE GENOMIC DNA]</scope>
    <source>
        <strain evidence="2 3">AG-77</strain>
    </source>
</reference>
<dbReference type="Proteomes" id="UP000078512">
    <property type="component" value="Unassembled WGS sequence"/>
</dbReference>
<gene>
    <name evidence="2" type="ORF">K457DRAFT_132461</name>
</gene>
<organism evidence="2 3">
    <name type="scientific">Linnemannia elongata AG-77</name>
    <dbReference type="NCBI Taxonomy" id="1314771"/>
    <lineage>
        <taxon>Eukaryota</taxon>
        <taxon>Fungi</taxon>
        <taxon>Fungi incertae sedis</taxon>
        <taxon>Mucoromycota</taxon>
        <taxon>Mortierellomycotina</taxon>
        <taxon>Mortierellomycetes</taxon>
        <taxon>Mortierellales</taxon>
        <taxon>Mortierellaceae</taxon>
        <taxon>Linnemannia</taxon>
    </lineage>
</organism>
<keyword evidence="3" id="KW-1185">Reference proteome</keyword>
<evidence type="ECO:0000313" key="3">
    <source>
        <dbReference type="Proteomes" id="UP000078512"/>
    </source>
</evidence>
<feature type="region of interest" description="Disordered" evidence="1">
    <location>
        <begin position="1"/>
        <end position="30"/>
    </location>
</feature>
<evidence type="ECO:0000313" key="2">
    <source>
        <dbReference type="EMBL" id="OAQ35772.1"/>
    </source>
</evidence>
<dbReference type="OrthoDB" id="2447261at2759"/>
<dbReference type="AlphaFoldDB" id="A0A197KDI9"/>
<evidence type="ECO:0000256" key="1">
    <source>
        <dbReference type="SAM" id="MobiDB-lite"/>
    </source>
</evidence>
<proteinExistence type="predicted"/>
<protein>
    <submittedName>
        <fullName evidence="2">Uncharacterized protein</fullName>
    </submittedName>
</protein>
<sequence length="117" mass="12629">MDSLPRKCSSSSFSSHFRNSSNASIPSLMSDNTDNAPLSISSLTPEDLAKIKAILDSPHLPRFASSSPTFLRGNFASNHMSALPGRLSASCSYEFAKYPLGAHVQFPDSHVKVLQES</sequence>
<name>A0A197KDI9_9FUNG</name>
<feature type="compositionally biased region" description="Low complexity" evidence="1">
    <location>
        <begin position="9"/>
        <end position="24"/>
    </location>
</feature>
<dbReference type="EMBL" id="KV442013">
    <property type="protein sequence ID" value="OAQ35772.1"/>
    <property type="molecule type" value="Genomic_DNA"/>
</dbReference>